<dbReference type="STRING" id="576117.SAMN04488138_1362"/>
<dbReference type="InterPro" id="IPR008928">
    <property type="entry name" value="6-hairpin_glycosidase_sf"/>
</dbReference>
<accession>A0A1I3X315</accession>
<dbReference type="SUPFAM" id="SSF56300">
    <property type="entry name" value="Metallo-dependent phosphatases"/>
    <property type="match status" value="1"/>
</dbReference>
<proteinExistence type="inferred from homology"/>
<sequence length="1089" mass="122109">MTEPLKEPLSRVQAYPKVPLSQLLEQAHSALIYAISSAESNAPLRVFFSVSDGATRSTVVHFSGPDLECIWEQLTRWLAAHPKPDPLVRWLRVDWVSRSWQLSWKQTRQAIQSSKRNYFRYGIALDSEFSHAFLEQELNANAMLYLGNHVEHAGLNLKNFGIYGKRRFGTGFELPSSEEAPVYLFATEAFFLQGDQPPKPLHGFEGGVEGRDTGRRKVAALDEQCVLQLIDESSRFLAEQVDEKGRFIYGLHPCFDREIHSYNTLRHASTLYAMLEAWEVTGDIALKQAIDRSLGFLTEALVRYYDLPNGSKVAYLQDVKNEIKLGGSAVCILALVKYTELTSDRRHMALLDALALGISYLQNRETGQLAHVLNADDLTVKDMFRVIYYDGEAAFGLMRLYELTKDDRWLSVVEKAFEYFIAQDHWKIHDHWLGYCVNELTRYRPEERYFQFGLKNIVGHLDFVIERITTFPTLLELMMASHKMVVRLERSAEHRHLLKQLDKDKFYRALETRAQYMLNGFFWPEIAMFFKHPARILGSFFIRHHAFRVRIDDVEHYLSGYVAYLRHYLERRDIETNPPAEKLLSSDVPKEYLPRPAQATLVIGGGVNLGGRVHDRAAQLGSGQVVDILPLKAADLSVVSLDCVVSTLGTQGVDKGEQGPFYRRARPEMIAVLADAGIDVVTVANSHSGDYGPAALMQQQDILDAVGIANVGSGRSREEAFRPAICHVGELRIALFSFDTAQPRFSATASDAGTAYLSSSDVAQWQIELEPRFATAAREADLVFVSIHWGAHSSAQRQEEISHALIDVGADAVFENGGRGLPNVEIYKTKPILRGFGSLLSDALHSELKAGGVFRLGLSHSGVDWVEFTPVGVGYGFSECLRGDAAEAAVSDFQLSCVAQGTSVLPMGETALIDIASVQGGEPRATKALRKEKRLDLLKGFAPAASYGQASHVPQDACIKPYHLNGLNLLGVRAKPSVITRREMLWVETWWDTDMPIDENLKLEYRAVPGGGENSATWGLGSGHDPCDWMQPTRHWQTGKIYYDRFGLRPPGLEKIRAPFLQLEIRVSGRSPNTECYLYPRILPVRLSN</sequence>
<evidence type="ECO:0000313" key="3">
    <source>
        <dbReference type="EMBL" id="SFK13226.1"/>
    </source>
</evidence>
<evidence type="ECO:0000259" key="2">
    <source>
        <dbReference type="SMART" id="SM00854"/>
    </source>
</evidence>
<organism evidence="3 4">
    <name type="scientific">Celeribacter halophilus</name>
    <dbReference type="NCBI Taxonomy" id="576117"/>
    <lineage>
        <taxon>Bacteria</taxon>
        <taxon>Pseudomonadati</taxon>
        <taxon>Pseudomonadota</taxon>
        <taxon>Alphaproteobacteria</taxon>
        <taxon>Rhodobacterales</taxon>
        <taxon>Roseobacteraceae</taxon>
        <taxon>Celeribacter</taxon>
    </lineage>
</organism>
<dbReference type="InterPro" id="IPR029052">
    <property type="entry name" value="Metallo-depent_PP-like"/>
</dbReference>
<dbReference type="InterPro" id="IPR052169">
    <property type="entry name" value="CW_Biosynth-Accessory"/>
</dbReference>
<dbReference type="Gene3D" id="3.60.21.10">
    <property type="match status" value="1"/>
</dbReference>
<dbReference type="SUPFAM" id="SSF48208">
    <property type="entry name" value="Six-hairpin glycosidases"/>
    <property type="match status" value="1"/>
</dbReference>
<reference evidence="3 4" key="1">
    <citation type="submission" date="2016-10" db="EMBL/GenBank/DDBJ databases">
        <authorList>
            <person name="de Groot N.N."/>
        </authorList>
    </citation>
    <scope>NUCLEOTIDE SEQUENCE [LARGE SCALE GENOMIC DNA]</scope>
    <source>
        <strain evidence="3 4">CGMCC 1.8891</strain>
    </source>
</reference>
<protein>
    <submittedName>
        <fullName evidence="3">Capsule synthesis protein PGA_cap</fullName>
    </submittedName>
</protein>
<dbReference type="RefSeq" id="WP_066608226.1">
    <property type="nucleotide sequence ID" value="NZ_FORY01000036.1"/>
</dbReference>
<dbReference type="GO" id="GO:0005975">
    <property type="term" value="P:carbohydrate metabolic process"/>
    <property type="evidence" value="ECO:0007669"/>
    <property type="project" value="InterPro"/>
</dbReference>
<comment type="similarity">
    <text evidence="1">Belongs to the CapA family.</text>
</comment>
<dbReference type="Pfam" id="PF09587">
    <property type="entry name" value="PGA_cap"/>
    <property type="match status" value="1"/>
</dbReference>
<dbReference type="SMART" id="SM00854">
    <property type="entry name" value="PGA_cap"/>
    <property type="match status" value="1"/>
</dbReference>
<evidence type="ECO:0000256" key="1">
    <source>
        <dbReference type="ARBA" id="ARBA00005662"/>
    </source>
</evidence>
<keyword evidence="4" id="KW-1185">Reference proteome</keyword>
<dbReference type="GeneID" id="98666070"/>
<dbReference type="OrthoDB" id="9810718at2"/>
<name>A0A1I3X315_9RHOB</name>
<dbReference type="PANTHER" id="PTHR33393">
    <property type="entry name" value="POLYGLUTAMINE SYNTHESIS ACCESSORY PROTEIN RV0574C-RELATED"/>
    <property type="match status" value="1"/>
</dbReference>
<dbReference type="Proteomes" id="UP000183299">
    <property type="component" value="Unassembled WGS sequence"/>
</dbReference>
<feature type="domain" description="Capsule synthesis protein CapA" evidence="2">
    <location>
        <begin position="600"/>
        <end position="843"/>
    </location>
</feature>
<dbReference type="InterPro" id="IPR019079">
    <property type="entry name" value="Capsule_synth_CapA"/>
</dbReference>
<evidence type="ECO:0000313" key="4">
    <source>
        <dbReference type="Proteomes" id="UP000183299"/>
    </source>
</evidence>
<gene>
    <name evidence="3" type="ORF">SAMN04488138_1362</name>
</gene>
<dbReference type="AlphaFoldDB" id="A0A1I3X315"/>
<dbReference type="EMBL" id="FORY01000036">
    <property type="protein sequence ID" value="SFK13226.1"/>
    <property type="molecule type" value="Genomic_DNA"/>
</dbReference>
<dbReference type="PANTHER" id="PTHR33393:SF13">
    <property type="entry name" value="PGA BIOSYNTHESIS PROTEIN CAPA"/>
    <property type="match status" value="1"/>
</dbReference>